<sequence length="138" mass="15763">MSNVSNDKEKDSGFYLKEKKKKKKKEKEKENGDSYTYHETYHSQCKGKLDLSISNDFGINKTSSSLGPSSKTSSRDNFISKQKYQNKNHKKHTQQTPLKTETVLITRRPTLSSKPSIVSRTKDSRLKGSDLYVARLGQ</sequence>
<organism evidence="2 3">
    <name type="scientific">Hymenoscyphus albidus</name>
    <dbReference type="NCBI Taxonomy" id="595503"/>
    <lineage>
        <taxon>Eukaryota</taxon>
        <taxon>Fungi</taxon>
        <taxon>Dikarya</taxon>
        <taxon>Ascomycota</taxon>
        <taxon>Pezizomycotina</taxon>
        <taxon>Leotiomycetes</taxon>
        <taxon>Helotiales</taxon>
        <taxon>Helotiaceae</taxon>
        <taxon>Hymenoscyphus</taxon>
    </lineage>
</organism>
<feature type="region of interest" description="Disordered" evidence="1">
    <location>
        <begin position="1"/>
        <end position="39"/>
    </location>
</feature>
<evidence type="ECO:0000256" key="1">
    <source>
        <dbReference type="SAM" id="MobiDB-lite"/>
    </source>
</evidence>
<proteinExistence type="predicted"/>
<evidence type="ECO:0000313" key="3">
    <source>
        <dbReference type="Proteomes" id="UP000701801"/>
    </source>
</evidence>
<feature type="region of interest" description="Disordered" evidence="1">
    <location>
        <begin position="60"/>
        <end position="130"/>
    </location>
</feature>
<gene>
    <name evidence="2" type="ORF">HYALB_00003179</name>
</gene>
<feature type="compositionally biased region" description="Polar residues" evidence="1">
    <location>
        <begin position="109"/>
        <end position="119"/>
    </location>
</feature>
<name>A0A9N9LFL9_9HELO</name>
<evidence type="ECO:0000313" key="2">
    <source>
        <dbReference type="EMBL" id="CAG8971711.1"/>
    </source>
</evidence>
<accession>A0A9N9LFL9</accession>
<feature type="compositionally biased region" description="Basic residues" evidence="1">
    <location>
        <begin position="84"/>
        <end position="93"/>
    </location>
</feature>
<dbReference type="Proteomes" id="UP000701801">
    <property type="component" value="Unassembled WGS sequence"/>
</dbReference>
<comment type="caution">
    <text evidence="2">The sequence shown here is derived from an EMBL/GenBank/DDBJ whole genome shotgun (WGS) entry which is preliminary data.</text>
</comment>
<dbReference type="OrthoDB" id="9972196at2759"/>
<dbReference type="AlphaFoldDB" id="A0A9N9LFL9"/>
<keyword evidence="3" id="KW-1185">Reference proteome</keyword>
<protein>
    <submittedName>
        <fullName evidence="2">Uncharacterized protein</fullName>
    </submittedName>
</protein>
<feature type="compositionally biased region" description="Low complexity" evidence="1">
    <location>
        <begin position="63"/>
        <end position="72"/>
    </location>
</feature>
<feature type="compositionally biased region" description="Basic and acidic residues" evidence="1">
    <location>
        <begin position="1"/>
        <end position="12"/>
    </location>
</feature>
<dbReference type="EMBL" id="CAJVRM010000026">
    <property type="protein sequence ID" value="CAG8971711.1"/>
    <property type="molecule type" value="Genomic_DNA"/>
</dbReference>
<reference evidence="2" key="1">
    <citation type="submission" date="2021-07" db="EMBL/GenBank/DDBJ databases">
        <authorList>
            <person name="Durling M."/>
        </authorList>
    </citation>
    <scope>NUCLEOTIDE SEQUENCE</scope>
</reference>